<keyword evidence="11" id="KW-0732">Signal</keyword>
<feature type="signal peptide" evidence="11">
    <location>
        <begin position="1"/>
        <end position="18"/>
    </location>
</feature>
<dbReference type="SUPFAM" id="SSF75001">
    <property type="entry name" value="Dipeptidyl peptidase I (cathepsin C), exclusion domain"/>
    <property type="match status" value="1"/>
</dbReference>
<evidence type="ECO:0000256" key="3">
    <source>
        <dbReference type="ARBA" id="ARBA00011610"/>
    </source>
</evidence>
<dbReference type="Pfam" id="PF00112">
    <property type="entry name" value="Peptidase_C1"/>
    <property type="match status" value="1"/>
</dbReference>
<protein>
    <recommendedName>
        <fullName evidence="4">Dipeptidyl peptidase 1</fullName>
    </recommendedName>
    <alternativeName>
        <fullName evidence="6">Cathepsin C</fullName>
    </alternativeName>
    <alternativeName>
        <fullName evidence="5">Cathepsin J</fullName>
    </alternativeName>
    <alternativeName>
        <fullName evidence="8">Dipeptidyl peptidase I</fullName>
    </alternativeName>
    <alternativeName>
        <fullName evidence="7">Dipeptidyl transferase</fullName>
    </alternativeName>
</protein>
<dbReference type="PRINTS" id="PR00705">
    <property type="entry name" value="PAPAIN"/>
</dbReference>
<evidence type="ECO:0000259" key="12">
    <source>
        <dbReference type="SMART" id="SM00645"/>
    </source>
</evidence>
<evidence type="ECO:0000256" key="8">
    <source>
        <dbReference type="ARBA" id="ARBA00032961"/>
    </source>
</evidence>
<dbReference type="InterPro" id="IPR013128">
    <property type="entry name" value="Peptidase_C1A"/>
</dbReference>
<keyword evidence="13" id="KW-0378">Hydrolase</keyword>
<keyword evidence="14" id="KW-1185">Reference proteome</keyword>
<keyword evidence="10" id="KW-0472">Membrane</keyword>
<comment type="caution">
    <text evidence="13">The sequence shown here is derived from an EMBL/GenBank/DDBJ whole genome shotgun (WGS) entry which is preliminary data.</text>
</comment>
<dbReference type="SMART" id="SM00645">
    <property type="entry name" value="Pept_C1"/>
    <property type="match status" value="1"/>
</dbReference>
<evidence type="ECO:0000313" key="14">
    <source>
        <dbReference type="Proteomes" id="UP001281761"/>
    </source>
</evidence>
<dbReference type="PANTHER" id="PTHR12411">
    <property type="entry name" value="CYSTEINE PROTEASE FAMILY C1-RELATED"/>
    <property type="match status" value="1"/>
</dbReference>
<dbReference type="Proteomes" id="UP001281761">
    <property type="component" value="Unassembled WGS sequence"/>
</dbReference>
<dbReference type="PROSITE" id="PS00639">
    <property type="entry name" value="THIOL_PROTEASE_HIS"/>
    <property type="match status" value="1"/>
</dbReference>
<comment type="cofactor">
    <cofactor evidence="1">
        <name>chloride</name>
        <dbReference type="ChEBI" id="CHEBI:17996"/>
    </cofactor>
</comment>
<dbReference type="InterPro" id="IPR036496">
    <property type="entry name" value="CathepsinC_exc_dom_sf"/>
</dbReference>
<dbReference type="InterPro" id="IPR000668">
    <property type="entry name" value="Peptidase_C1A_C"/>
</dbReference>
<evidence type="ECO:0000313" key="13">
    <source>
        <dbReference type="EMBL" id="KAK2957257.1"/>
    </source>
</evidence>
<feature type="transmembrane region" description="Helical" evidence="10">
    <location>
        <begin position="421"/>
        <end position="444"/>
    </location>
</feature>
<accession>A0ABQ9Y0J2</accession>
<proteinExistence type="inferred from homology"/>
<keyword evidence="10" id="KW-1133">Transmembrane helix</keyword>
<evidence type="ECO:0000256" key="4">
    <source>
        <dbReference type="ARBA" id="ARBA00014709"/>
    </source>
</evidence>
<comment type="function">
    <text evidence="9">Thiol protease. Has dipeptidylpeptidase activity. Active against a broad range of dipeptide substrates composed of both polar and hydrophobic amino acids. Proline cannot occupy the P1 position and arginine cannot occupy the P2 position of the substrate. Can act as both an exopeptidase and endopeptidase. Activates serine proteases such as elastase, cathepsin G and granzymes A and B.</text>
</comment>
<evidence type="ECO:0000256" key="11">
    <source>
        <dbReference type="SAM" id="SignalP"/>
    </source>
</evidence>
<evidence type="ECO:0000256" key="7">
    <source>
        <dbReference type="ARBA" id="ARBA00030778"/>
    </source>
</evidence>
<dbReference type="InterPro" id="IPR014882">
    <property type="entry name" value="CathepsinC_exc"/>
</dbReference>
<evidence type="ECO:0000256" key="10">
    <source>
        <dbReference type="SAM" id="Phobius"/>
    </source>
</evidence>
<sequence length="458" mass="51167">MMILLIISILHCDTPARCEYDAILGNWTLSIGSYIDNTRRDCPNEDPIEVKETRVIELIKPNLVVDGKGKILGNWTQVCWEGVDIFIDDLHFFTFWKYEETEKGVFVTDCTQTMQGWVRENVVEPKQMACFTGMKVGKNAHQTEPRLIKTKMSESGKQLDRPLPPAPVASNRAHIAKLAKNLDWSNISGKSYTDPVLEQNACGSCYIHATLGALESRLLIESSGDVSALLSVQDVLSCSHYGQQCKGGWLPEVAGYLKDHGAVDAKCFPYENEVLPACSLSCDTPTRKFYPAYSSYVGGFYGNSSEEAMIAALQSGPIVVNIYYSLPSLLNYKSGIYVPTESPEEQNKTIDHCVVLVGYGEENGVPFWKIKNSFGQNWGENGYARIYRGNNTIQIESMAEVIYPLYTPQKKAATFLKLPEFWMMMISAGFVFLLLIVAVSLACAKRSQSSTKKDYQKF</sequence>
<feature type="chain" id="PRO_5045161195" description="Dipeptidyl peptidase 1" evidence="11">
    <location>
        <begin position="19"/>
        <end position="458"/>
    </location>
</feature>
<dbReference type="PROSITE" id="PS00139">
    <property type="entry name" value="THIOL_PROTEASE_CYS"/>
    <property type="match status" value="1"/>
</dbReference>
<dbReference type="EMBL" id="JARBJD010000048">
    <property type="protein sequence ID" value="KAK2957257.1"/>
    <property type="molecule type" value="Genomic_DNA"/>
</dbReference>
<dbReference type="Gene3D" id="3.90.70.10">
    <property type="entry name" value="Cysteine proteinases"/>
    <property type="match status" value="1"/>
</dbReference>
<gene>
    <name evidence="13" type="ORF">BLNAU_7851</name>
</gene>
<dbReference type="InterPro" id="IPR025660">
    <property type="entry name" value="Pept_his_AS"/>
</dbReference>
<reference evidence="13 14" key="1">
    <citation type="journal article" date="2022" name="bioRxiv">
        <title>Genomics of Preaxostyla Flagellates Illuminates Evolutionary Transitions and the Path Towards Mitochondrial Loss.</title>
        <authorList>
            <person name="Novak L.V.F."/>
            <person name="Treitli S.C."/>
            <person name="Pyrih J."/>
            <person name="Halakuc P."/>
            <person name="Pipaliya S.V."/>
            <person name="Vacek V."/>
            <person name="Brzon O."/>
            <person name="Soukal P."/>
            <person name="Eme L."/>
            <person name="Dacks J.B."/>
            <person name="Karnkowska A."/>
            <person name="Elias M."/>
            <person name="Hampl V."/>
        </authorList>
    </citation>
    <scope>NUCLEOTIDE SEQUENCE [LARGE SCALE GENOMIC DNA]</scope>
    <source>
        <strain evidence="13">NAU3</strain>
        <tissue evidence="13">Gut</tissue>
    </source>
</reference>
<dbReference type="Gene3D" id="2.40.128.80">
    <property type="entry name" value="Cathepsin C, exclusion domain"/>
    <property type="match status" value="1"/>
</dbReference>
<comment type="similarity">
    <text evidence="2">Belongs to the peptidase C1 family.</text>
</comment>
<dbReference type="SUPFAM" id="SSF54001">
    <property type="entry name" value="Cysteine proteinases"/>
    <property type="match status" value="1"/>
</dbReference>
<dbReference type="InterPro" id="IPR038765">
    <property type="entry name" value="Papain-like_cys_pep_sf"/>
</dbReference>
<name>A0ABQ9Y0J2_9EUKA</name>
<comment type="subunit">
    <text evidence="3">Tetramer of heterotrimers consisting of exclusion domain, heavy- and light chains.</text>
</comment>
<evidence type="ECO:0000256" key="2">
    <source>
        <dbReference type="ARBA" id="ARBA00008455"/>
    </source>
</evidence>
<keyword evidence="10" id="KW-0812">Transmembrane</keyword>
<feature type="domain" description="Peptidase C1A papain C-terminal" evidence="12">
    <location>
        <begin position="178"/>
        <end position="403"/>
    </location>
</feature>
<dbReference type="Pfam" id="PF08773">
    <property type="entry name" value="CathepsinC_exc"/>
    <property type="match status" value="1"/>
</dbReference>
<evidence type="ECO:0000256" key="5">
    <source>
        <dbReference type="ARBA" id="ARBA00029762"/>
    </source>
</evidence>
<evidence type="ECO:0000256" key="1">
    <source>
        <dbReference type="ARBA" id="ARBA00001923"/>
    </source>
</evidence>
<dbReference type="InterPro" id="IPR000169">
    <property type="entry name" value="Pept_cys_AS"/>
</dbReference>
<organism evidence="13 14">
    <name type="scientific">Blattamonas nauphoetae</name>
    <dbReference type="NCBI Taxonomy" id="2049346"/>
    <lineage>
        <taxon>Eukaryota</taxon>
        <taxon>Metamonada</taxon>
        <taxon>Preaxostyla</taxon>
        <taxon>Oxymonadida</taxon>
        <taxon>Blattamonas</taxon>
    </lineage>
</organism>
<evidence type="ECO:0000256" key="6">
    <source>
        <dbReference type="ARBA" id="ARBA00029779"/>
    </source>
</evidence>
<dbReference type="GO" id="GO:0008239">
    <property type="term" value="F:dipeptidyl-peptidase activity"/>
    <property type="evidence" value="ECO:0007669"/>
    <property type="project" value="UniProtKB-EC"/>
</dbReference>
<evidence type="ECO:0000256" key="9">
    <source>
        <dbReference type="ARBA" id="ARBA00045556"/>
    </source>
</evidence>